<dbReference type="Pfam" id="PF12274">
    <property type="entry name" value="DUF3615"/>
    <property type="match status" value="1"/>
</dbReference>
<reference evidence="4" key="3">
    <citation type="submission" date="2018-08" db="UniProtKB">
        <authorList>
            <consortium name="EnsemblPlants"/>
        </authorList>
    </citation>
    <scope>IDENTIFICATION</scope>
    <source>
        <strain evidence="4">cv. Bd21</strain>
    </source>
</reference>
<reference evidence="3 4" key="1">
    <citation type="journal article" date="2010" name="Nature">
        <title>Genome sequencing and analysis of the model grass Brachypodium distachyon.</title>
        <authorList>
            <consortium name="International Brachypodium Initiative"/>
        </authorList>
    </citation>
    <scope>NUCLEOTIDE SEQUENCE [LARGE SCALE GENOMIC DNA]</scope>
    <source>
        <strain evidence="3 4">Bd21</strain>
    </source>
</reference>
<accession>A0A0Q3H2A0</accession>
<feature type="domain" description="PIR2-like helical" evidence="2">
    <location>
        <begin position="320"/>
        <end position="431"/>
    </location>
</feature>
<dbReference type="EnsemblPlants" id="KQK16725">
    <property type="protein sequence ID" value="KQK16725"/>
    <property type="gene ID" value="BRADI_1g30225v3"/>
</dbReference>
<dbReference type="InterPro" id="IPR046527">
    <property type="entry name" value="PIR2-like_helical"/>
</dbReference>
<dbReference type="Pfam" id="PF20235">
    <property type="entry name" value="PIR2-like_helical"/>
    <property type="match status" value="2"/>
</dbReference>
<dbReference type="Proteomes" id="UP000008810">
    <property type="component" value="Chromosome 1"/>
</dbReference>
<dbReference type="PANTHER" id="PTHR33120:SF42">
    <property type="entry name" value="OS12G0105000 PROTEIN"/>
    <property type="match status" value="1"/>
</dbReference>
<proteinExistence type="predicted"/>
<reference evidence="3" key="2">
    <citation type="submission" date="2017-06" db="EMBL/GenBank/DDBJ databases">
        <title>WGS assembly of Brachypodium distachyon.</title>
        <authorList>
            <consortium name="The International Brachypodium Initiative"/>
            <person name="Lucas S."/>
            <person name="Harmon-Smith M."/>
            <person name="Lail K."/>
            <person name="Tice H."/>
            <person name="Grimwood J."/>
            <person name="Bruce D."/>
            <person name="Barry K."/>
            <person name="Shu S."/>
            <person name="Lindquist E."/>
            <person name="Wang M."/>
            <person name="Pitluck S."/>
            <person name="Vogel J.P."/>
            <person name="Garvin D.F."/>
            <person name="Mockler T.C."/>
            <person name="Schmutz J."/>
            <person name="Rokhsar D."/>
            <person name="Bevan M.W."/>
        </authorList>
    </citation>
    <scope>NUCLEOTIDE SEQUENCE</scope>
    <source>
        <strain evidence="3">Bd21</strain>
    </source>
</reference>
<keyword evidence="5" id="KW-1185">Reference proteome</keyword>
<protein>
    <submittedName>
        <fullName evidence="3 4">Uncharacterized protein</fullName>
    </submittedName>
</protein>
<dbReference type="InParanoid" id="A0A0Q3H2A0"/>
<dbReference type="AlphaFoldDB" id="A0A0Q3H2A0"/>
<dbReference type="OrthoDB" id="607685at2759"/>
<evidence type="ECO:0000313" key="4">
    <source>
        <dbReference type="EnsemblPlants" id="KQK16725"/>
    </source>
</evidence>
<dbReference type="EMBL" id="CM000880">
    <property type="protein sequence ID" value="KQK16725.2"/>
    <property type="molecule type" value="Genomic_DNA"/>
</dbReference>
<dbReference type="PANTHER" id="PTHR33120">
    <property type="entry name" value="EXPRESSED PROTEIN-RELATED"/>
    <property type="match status" value="1"/>
</dbReference>
<evidence type="ECO:0000313" key="3">
    <source>
        <dbReference type="EMBL" id="KQK16725.2"/>
    </source>
</evidence>
<name>A0A0Q3H2A0_BRADI</name>
<dbReference type="FunCoup" id="A0A0Q3H2A0">
    <property type="interactions" value="201"/>
</dbReference>
<dbReference type="Gramene" id="KQK16725">
    <property type="protein sequence ID" value="KQK16725"/>
    <property type="gene ID" value="BRADI_1g30225v3"/>
</dbReference>
<feature type="domain" description="PIR2-like helical" evidence="2">
    <location>
        <begin position="60"/>
        <end position="183"/>
    </location>
</feature>
<evidence type="ECO:0000259" key="2">
    <source>
        <dbReference type="Pfam" id="PF20235"/>
    </source>
</evidence>
<sequence length="661" mass="71706">MAEPPSPTPSRPGLTSLATIGEDIPEKVRLSCFSCYAATGDAEAVAASIRAELAKPMEKQIFAFYDEAIRRLPVAAMPELKDCVLTGGHCIGLLDPVSNIILNALNLLCRRICSRKGKKKPSSSAPRKGAAAEEEEKASEGFRLMATALSSYYKGLDAFLETYFRYLSRAQASDYLSLAGADLCSGRTQFALEVAAAAARHPYPNDVALLATKTLLASPFQDPNPLAVVLQKGRLLTVDDVKGILGSLQRLHCPAVQILDCLVPSSPVSLVISNCLDVAATTIAKCCSLHMTGDNPATAPPMVSTCKCEHFRYLKMCLVDTIHAFYIKALSLLPHKSLHKHLRGILVAGHCYGPMDPVSNIILNAIWYDTVCPLPEMDADFEPDILDSKSLLRVVVRSLNGLIALFCTATGLSEHDAVEYLCYKQCDLSAVLRTATAKERSFEAYDCAGRSGKHPKHSELASFLVSRCGDDIQGLRTSLTIEATREGCVISDASLEQVYNIVGDQSSFPAPSSEPVHRLDVRCGVEKFNCERTKCCYHVNFLAYCDDGVSNVAAARKLFFAQVWGLRSKSKPSEPGRCTFCEPTSSKIAHPPSGKHSGAKLSGTGEFSGYLNSVKEPASAVDCITDSDFVYFDCLRDAKFAEVIHGMSSLDMKDKRLARTK</sequence>
<dbReference type="InterPro" id="IPR022059">
    <property type="entry name" value="DUF3615"/>
</dbReference>
<feature type="domain" description="DUF3615" evidence="1">
    <location>
        <begin position="512"/>
        <end position="591"/>
    </location>
</feature>
<organism evidence="3">
    <name type="scientific">Brachypodium distachyon</name>
    <name type="common">Purple false brome</name>
    <name type="synonym">Trachynia distachya</name>
    <dbReference type="NCBI Taxonomy" id="15368"/>
    <lineage>
        <taxon>Eukaryota</taxon>
        <taxon>Viridiplantae</taxon>
        <taxon>Streptophyta</taxon>
        <taxon>Embryophyta</taxon>
        <taxon>Tracheophyta</taxon>
        <taxon>Spermatophyta</taxon>
        <taxon>Magnoliopsida</taxon>
        <taxon>Liliopsida</taxon>
        <taxon>Poales</taxon>
        <taxon>Poaceae</taxon>
        <taxon>BOP clade</taxon>
        <taxon>Pooideae</taxon>
        <taxon>Stipodae</taxon>
        <taxon>Brachypodieae</taxon>
        <taxon>Brachypodium</taxon>
    </lineage>
</organism>
<evidence type="ECO:0000313" key="5">
    <source>
        <dbReference type="Proteomes" id="UP000008810"/>
    </source>
</evidence>
<evidence type="ECO:0000259" key="1">
    <source>
        <dbReference type="Pfam" id="PF12274"/>
    </source>
</evidence>
<gene>
    <name evidence="3" type="ORF">BRADI_1g30225v3</name>
</gene>